<comment type="caution">
    <text evidence="1">The sequence shown here is derived from an EMBL/GenBank/DDBJ whole genome shotgun (WGS) entry which is preliminary data.</text>
</comment>
<organism evidence="1 2">
    <name type="scientific">Enterocloster alcoholdehydrogenati</name>
    <dbReference type="NCBI Taxonomy" id="2547410"/>
    <lineage>
        <taxon>Bacteria</taxon>
        <taxon>Bacillati</taxon>
        <taxon>Bacillota</taxon>
        <taxon>Clostridia</taxon>
        <taxon>Lachnospirales</taxon>
        <taxon>Lachnospiraceae</taxon>
        <taxon>Enterocloster</taxon>
    </lineage>
</organism>
<reference evidence="1 2" key="1">
    <citation type="submission" date="2024-04" db="EMBL/GenBank/DDBJ databases">
        <title>Defined microbial consortia suppress multidrug-resistant proinflammatory Enterobacteriaceae via ecological control.</title>
        <authorList>
            <person name="Furuichi M."/>
            <person name="Kawaguchi T."/>
            <person name="Pust M."/>
            <person name="Yasuma K."/>
            <person name="Plichta D."/>
            <person name="Hasegawa N."/>
            <person name="Ohya T."/>
            <person name="Bhattarai S."/>
            <person name="Sasajima S."/>
            <person name="Aoto Y."/>
            <person name="Tuganbaev T."/>
            <person name="Yaginuma M."/>
            <person name="Ueda M."/>
            <person name="Okahashi N."/>
            <person name="Amafuji K."/>
            <person name="Kiridooshi Y."/>
            <person name="Sugita K."/>
            <person name="Strazar M."/>
            <person name="Skelly A."/>
            <person name="Suda W."/>
            <person name="Hattori M."/>
            <person name="Nakamoto N."/>
            <person name="Caballero S."/>
            <person name="Norman J."/>
            <person name="Olle B."/>
            <person name="Tanoue T."/>
            <person name="Arita M."/>
            <person name="Bucci V."/>
            <person name="Atarashi K."/>
            <person name="Xavier R."/>
            <person name="Honda K."/>
        </authorList>
    </citation>
    <scope>NUCLEOTIDE SEQUENCE [LARGE SCALE GENOMIC DNA]</scope>
    <source>
        <strain evidence="2">f13</strain>
    </source>
</reference>
<accession>A0ABQ0ASL3</accession>
<evidence type="ECO:0000313" key="2">
    <source>
        <dbReference type="Proteomes" id="UP001600894"/>
    </source>
</evidence>
<proteinExistence type="predicted"/>
<evidence type="ECO:0000313" key="1">
    <source>
        <dbReference type="EMBL" id="GAA6267016.1"/>
    </source>
</evidence>
<sequence>MGLIKKFKAKFLDNCCSTCGCRMLERRRQLYMLPMSVGNYISHKEADYYREQLQKVNRKADIPTGIYACGAVEYQCSECGRRAVQLQIFLPVRDQEKYEDTVWFFNGELDNFLWQ</sequence>
<name>A0ABQ0ASL3_9FIRM</name>
<gene>
    <name evidence="1" type="ORF">F130042H8_00760</name>
</gene>
<dbReference type="Proteomes" id="UP001600894">
    <property type="component" value="Unassembled WGS sequence"/>
</dbReference>
<dbReference type="RefSeq" id="WP_390468795.1">
    <property type="nucleotide sequence ID" value="NZ_BAABXL010000001.1"/>
</dbReference>
<protein>
    <submittedName>
        <fullName evidence="1">Uncharacterized protein</fullName>
    </submittedName>
</protein>
<keyword evidence="2" id="KW-1185">Reference proteome</keyword>
<dbReference type="EMBL" id="BAABXL010000001">
    <property type="protein sequence ID" value="GAA6267016.1"/>
    <property type="molecule type" value="Genomic_DNA"/>
</dbReference>